<dbReference type="KEGG" id="mmur:105883838"/>
<organism evidence="6 7">
    <name type="scientific">Microcebus murinus</name>
    <name type="common">Gray mouse lemur</name>
    <name type="synonym">Lemur murinus</name>
    <dbReference type="NCBI Taxonomy" id="30608"/>
    <lineage>
        <taxon>Eukaryota</taxon>
        <taxon>Metazoa</taxon>
        <taxon>Chordata</taxon>
        <taxon>Craniata</taxon>
        <taxon>Vertebrata</taxon>
        <taxon>Euteleostomi</taxon>
        <taxon>Mammalia</taxon>
        <taxon>Eutheria</taxon>
        <taxon>Euarchontoglires</taxon>
        <taxon>Primates</taxon>
        <taxon>Strepsirrhini</taxon>
        <taxon>Lemuriformes</taxon>
        <taxon>Cheirogaleidae</taxon>
        <taxon>Microcebus</taxon>
    </lineage>
</organism>
<dbReference type="Gene3D" id="3.40.50.300">
    <property type="entry name" value="P-loop containing nucleotide triphosphate hydrolases"/>
    <property type="match status" value="1"/>
</dbReference>
<comment type="subcellular location">
    <subcellularLocation>
        <location evidence="1">Cytoplasm</location>
    </subcellularLocation>
</comment>
<dbReference type="EMBL" id="ABDC03002673">
    <property type="status" value="NOT_ANNOTATED_CDS"/>
    <property type="molecule type" value="Genomic_DNA"/>
</dbReference>
<keyword evidence="7" id="KW-1185">Reference proteome</keyword>
<dbReference type="FunFam" id="3.40.50.300:FF:001534">
    <property type="entry name" value="Interferon induced protein 44 like"/>
    <property type="match status" value="1"/>
</dbReference>
<comment type="similarity">
    <text evidence="2">Belongs to the IFI44 family.</text>
</comment>
<feature type="domain" description="TLDc" evidence="5">
    <location>
        <begin position="1"/>
        <end position="163"/>
    </location>
</feature>
<dbReference type="InterPro" id="IPR006571">
    <property type="entry name" value="TLDc_dom"/>
</dbReference>
<dbReference type="SUPFAM" id="SSF52540">
    <property type="entry name" value="P-loop containing nucleoside triphosphate hydrolases"/>
    <property type="match status" value="1"/>
</dbReference>
<dbReference type="CTD" id="10964"/>
<dbReference type="GO" id="GO:0006955">
    <property type="term" value="P:immune response"/>
    <property type="evidence" value="ECO:0007669"/>
    <property type="project" value="TreeGrafter"/>
</dbReference>
<evidence type="ECO:0000256" key="2">
    <source>
        <dbReference type="ARBA" id="ARBA00009243"/>
    </source>
</evidence>
<reference evidence="6" key="2">
    <citation type="submission" date="2025-08" db="UniProtKB">
        <authorList>
            <consortium name="Ensembl"/>
        </authorList>
    </citation>
    <scope>IDENTIFICATION</scope>
</reference>
<name>A0A8C6EIH2_MICMU</name>
<dbReference type="AlphaFoldDB" id="A0A8C6EIH2"/>
<dbReference type="RefSeq" id="XP_012642746.1">
    <property type="nucleotide sequence ID" value="XM_012787292.2"/>
</dbReference>
<accession>A0A8C6EIH2</accession>
<evidence type="ECO:0000313" key="7">
    <source>
        <dbReference type="Proteomes" id="UP000694394"/>
    </source>
</evidence>
<dbReference type="GeneTree" id="ENSGT00940000163189"/>
<dbReference type="PROSITE" id="PS51886">
    <property type="entry name" value="TLDC"/>
    <property type="match status" value="1"/>
</dbReference>
<reference evidence="6" key="1">
    <citation type="submission" date="2016-12" db="EMBL/GenBank/DDBJ databases">
        <title>Mouse lemur reference genome and diversity panel.</title>
        <authorList>
            <person name="Harris R."/>
            <person name="Larsen P."/>
            <person name="Liu Y."/>
            <person name="Hughes D.S."/>
            <person name="Murali S."/>
            <person name="Raveendran M."/>
            <person name="Korchina V."/>
            <person name="Wang M."/>
            <person name="Jhangiani S."/>
            <person name="Bandaranaike D."/>
            <person name="Bellair M."/>
            <person name="Blankenburg K."/>
            <person name="Chao H."/>
            <person name="Dahdouli M."/>
            <person name="Dinh H."/>
            <person name="Doddapaneni H."/>
            <person name="English A."/>
            <person name="Firestine M."/>
            <person name="Gnanaolivu R."/>
            <person name="Gross S."/>
            <person name="Hernandez B."/>
            <person name="Javaid M."/>
            <person name="Jayaseelan J."/>
            <person name="Jones J."/>
            <person name="Khan Z."/>
            <person name="Kovar C."/>
            <person name="Kurapati P."/>
            <person name="Le B."/>
            <person name="Lee S."/>
            <person name="Li M."/>
            <person name="Mathew T."/>
            <person name="Narasimhan A."/>
            <person name="Ngo D."/>
            <person name="Nguyen L."/>
            <person name="Okwuonu G."/>
            <person name="Ongeri F."/>
            <person name="Osuji N."/>
            <person name="Pu L.-L."/>
            <person name="Puazo M."/>
            <person name="Quiroz J."/>
            <person name="Raj R."/>
            <person name="Rajbhandari K."/>
            <person name="Reid J.G."/>
            <person name="Santibanez J."/>
            <person name="Sexton D."/>
            <person name="Skinner E."/>
            <person name="Vee V."/>
            <person name="Weissenberger G."/>
            <person name="Wu Y."/>
            <person name="Xin Y."/>
            <person name="Han Y."/>
            <person name="Campbell C."/>
            <person name="Brown A."/>
            <person name="Sullivan B."/>
            <person name="Shelton J."/>
            <person name="Brown S."/>
            <person name="Dudchenko O."/>
            <person name="Machol I."/>
            <person name="Durand N."/>
            <person name="Shamim M."/>
            <person name="Lieberman A."/>
            <person name="Muzny D.M."/>
            <person name="Richards S."/>
            <person name="Yoder A."/>
            <person name="Worley K.C."/>
            <person name="Rogers J."/>
            <person name="Gibbs R.A."/>
        </authorList>
    </citation>
    <scope>NUCLEOTIDE SEQUENCE [LARGE SCALE GENOMIC DNA]</scope>
</reference>
<dbReference type="PANTHER" id="PTHR14241">
    <property type="entry name" value="INTERFERON-INDUCED PROTEIN 44"/>
    <property type="match status" value="1"/>
</dbReference>
<evidence type="ECO:0000256" key="1">
    <source>
        <dbReference type="ARBA" id="ARBA00004496"/>
    </source>
</evidence>
<evidence type="ECO:0000256" key="4">
    <source>
        <dbReference type="ARBA" id="ARBA00071720"/>
    </source>
</evidence>
<evidence type="ECO:0000259" key="5">
    <source>
        <dbReference type="PROSITE" id="PS51886"/>
    </source>
</evidence>
<protein>
    <recommendedName>
        <fullName evidence="4">Interferon-induced protein 44-like</fullName>
    </recommendedName>
</protein>
<proteinExistence type="inferred from homology"/>
<dbReference type="CDD" id="cd00882">
    <property type="entry name" value="Ras_like_GTPase"/>
    <property type="match status" value="1"/>
</dbReference>
<dbReference type="GO" id="GO:0051607">
    <property type="term" value="P:defense response to virus"/>
    <property type="evidence" value="ECO:0007669"/>
    <property type="project" value="Ensembl"/>
</dbReference>
<reference evidence="6" key="3">
    <citation type="submission" date="2025-09" db="UniProtKB">
        <authorList>
            <consortium name="Ensembl"/>
        </authorList>
    </citation>
    <scope>IDENTIFICATION</scope>
</reference>
<evidence type="ECO:0000313" key="6">
    <source>
        <dbReference type="Ensembl" id="ENSMICP00000044317.1"/>
    </source>
</evidence>
<sequence length="454" mass="51950">MNMTTRLTWNDEKRLRKLFGNVSLSLLYKSSVHGSGVTDMVQHCSHQGSTITMIYLHHVIIGVFMLGNYPRLWERFEEPHYSFFFPFRSKDNITEMHTFPLNMAPQATDNQLTYYLSAEKVFCLCPHNKTLYLHENVIKSLGLFQRRAPDRYEYLECEVFRVEGVKANLSYMKRIMNVTQHRNRLLEELRAYKLYADWVSKVHILLLGPVGSGKSSFFNSVKSVFHGRVTRQAIVGSDITSITEQYRTYSVKDGISGKSLPFMLCDSMGLDETEGEGLCVDDIPPILKGSIPDRYQFNPHKPITPQHSDFIAFPSLKDGIHCVAYVLDINSINNLSSKMVAKFKQIHKEVLNCGMAHVVLLTKVKNYNEVLQDNFLNMKQSMTSQSQVRNVNNMLGIPIHNILMVENYASEFELDPVKDILILSALKQMLRAADDFLEDVPLEETGNLVPFCPS</sequence>
<keyword evidence="3" id="KW-0963">Cytoplasm</keyword>
<dbReference type="GO" id="GO:0005737">
    <property type="term" value="C:cytoplasm"/>
    <property type="evidence" value="ECO:0007669"/>
    <property type="project" value="UniProtKB-SubCell"/>
</dbReference>
<dbReference type="PANTHER" id="PTHR14241:SF2">
    <property type="entry name" value="INTERFERON-INDUCED PROTEIN 44-LIKE"/>
    <property type="match status" value="1"/>
</dbReference>
<dbReference type="Ensembl" id="ENSMICT00000059583.1">
    <property type="protein sequence ID" value="ENSMICP00000044317.1"/>
    <property type="gene ID" value="ENSMICG00000031708.2"/>
</dbReference>
<gene>
    <name evidence="6" type="primary">IFI44L</name>
</gene>
<dbReference type="Proteomes" id="UP000694394">
    <property type="component" value="Chromosome 2"/>
</dbReference>
<dbReference type="InterPro" id="IPR027417">
    <property type="entry name" value="P-loop_NTPase"/>
</dbReference>
<evidence type="ECO:0000256" key="3">
    <source>
        <dbReference type="ARBA" id="ARBA00022490"/>
    </source>
</evidence>
<dbReference type="OrthoDB" id="25620at2759"/>